<name>W7FMR8_PLAF8</name>
<proteinExistence type="predicted"/>
<gene>
    <name evidence="1" type="ORF">PFBG_00072</name>
</gene>
<dbReference type="Proteomes" id="UP000030688">
    <property type="component" value="Unassembled WGS sequence"/>
</dbReference>
<dbReference type="EMBL" id="KE123576">
    <property type="protein sequence ID" value="EUR82510.1"/>
    <property type="molecule type" value="Genomic_DNA"/>
</dbReference>
<accession>W7FMR8</accession>
<evidence type="ECO:0000313" key="1">
    <source>
        <dbReference type="EMBL" id="EUR82510.1"/>
    </source>
</evidence>
<organism evidence="1 2">
    <name type="scientific">Plasmodium falciparum (isolate 7G8)</name>
    <dbReference type="NCBI Taxonomy" id="57266"/>
    <lineage>
        <taxon>Eukaryota</taxon>
        <taxon>Sar</taxon>
        <taxon>Alveolata</taxon>
        <taxon>Apicomplexa</taxon>
        <taxon>Aconoidasida</taxon>
        <taxon>Haemosporida</taxon>
        <taxon>Plasmodiidae</taxon>
        <taxon>Plasmodium</taxon>
        <taxon>Plasmodium (Laverania)</taxon>
    </lineage>
</organism>
<protein>
    <submittedName>
        <fullName evidence="1">Uncharacterized protein</fullName>
    </submittedName>
</protein>
<reference evidence="2" key="1">
    <citation type="submission" date="2007-11" db="EMBL/GenBank/DDBJ databases">
        <authorList>
            <consortium name="The Broad Institute Genome Sequencing Platform"/>
            <person name="Volkman S.K."/>
            <person name="Daily J.P."/>
            <person name="Sarr O."/>
            <person name="Ndiaye D."/>
            <person name="Ndir O."/>
            <person name="Mboup S."/>
            <person name="Lukens A."/>
            <person name="Stange-Thomann N."/>
            <person name="Mauceli E."/>
            <person name="Gnerre S."/>
            <person name="Jaffe D."/>
            <person name="Zainoun J."/>
            <person name="Wiegand R.C."/>
            <person name="Birren B."/>
            <person name="Galagan J."/>
            <person name="Lander E."/>
            <person name="Wirth D.F."/>
        </authorList>
    </citation>
    <scope>NUCLEOTIDE SEQUENCE [LARGE SCALE GENOMIC DNA]</scope>
    <source>
        <strain evidence="2">7G8</strain>
    </source>
</reference>
<dbReference type="AlphaFoldDB" id="W7FMR8"/>
<sequence length="69" mass="8382">MLNHQHIHTVPVHNIIWSFKLPCSPFQQIYNGLINFLSRDQICMLYKTKKSFRRCLKKYEKTYNLLNIL</sequence>
<evidence type="ECO:0000313" key="2">
    <source>
        <dbReference type="Proteomes" id="UP000030688"/>
    </source>
</evidence>
<reference evidence="1 2" key="2">
    <citation type="submission" date="2013-02" db="EMBL/GenBank/DDBJ databases">
        <title>The Genome Sequence of Plasmodium falciparum 7G8.</title>
        <authorList>
            <consortium name="The Broad Institute Genome Sequencing Platform"/>
            <consortium name="The Broad Institute Genome Sequencing Center for Infectious Disease"/>
            <person name="Neafsey D."/>
            <person name="Cheeseman I."/>
            <person name="Volkman S."/>
            <person name="Adams J."/>
            <person name="Walker B."/>
            <person name="Young S.K."/>
            <person name="Zeng Q."/>
            <person name="Gargeya S."/>
            <person name="Fitzgerald M."/>
            <person name="Haas B."/>
            <person name="Abouelleil A."/>
            <person name="Alvarado L."/>
            <person name="Arachchi H.M."/>
            <person name="Berlin A.M."/>
            <person name="Chapman S.B."/>
            <person name="Dewar J."/>
            <person name="Goldberg J."/>
            <person name="Griggs A."/>
            <person name="Gujja S."/>
            <person name="Hansen M."/>
            <person name="Howarth C."/>
            <person name="Imamovic A."/>
            <person name="Larimer J."/>
            <person name="McCowan C."/>
            <person name="Murphy C."/>
            <person name="Neiman D."/>
            <person name="Pearson M."/>
            <person name="Priest M."/>
            <person name="Roberts A."/>
            <person name="Saif S."/>
            <person name="Shea T."/>
            <person name="Sisk P."/>
            <person name="Sykes S."/>
            <person name="Wortman J."/>
            <person name="Nusbaum C."/>
            <person name="Birren B."/>
        </authorList>
    </citation>
    <scope>NUCLEOTIDE SEQUENCE [LARGE SCALE GENOMIC DNA]</scope>
    <source>
        <strain evidence="1 2">7G8</strain>
    </source>
</reference>